<evidence type="ECO:0000313" key="4">
    <source>
        <dbReference type="EMBL" id="PSR73221.1"/>
    </source>
</evidence>
<evidence type="ECO:0008006" key="6">
    <source>
        <dbReference type="Google" id="ProtNLM"/>
    </source>
</evidence>
<dbReference type="GO" id="GO:0030149">
    <property type="term" value="P:sphingolipid catabolic process"/>
    <property type="evidence" value="ECO:0007669"/>
    <property type="project" value="TreeGrafter"/>
</dbReference>
<evidence type="ECO:0000256" key="1">
    <source>
        <dbReference type="ARBA" id="ARBA00001933"/>
    </source>
</evidence>
<comment type="cofactor">
    <cofactor evidence="1">
        <name>pyridoxal 5'-phosphate</name>
        <dbReference type="ChEBI" id="CHEBI:597326"/>
    </cofactor>
</comment>
<keyword evidence="2" id="KW-0663">Pyridoxal phosphate</keyword>
<name>A0A2R6NLG2_9APHY</name>
<dbReference type="STRING" id="98765.A0A2R6NLG2"/>
<evidence type="ECO:0000256" key="3">
    <source>
        <dbReference type="ARBA" id="ARBA00023239"/>
    </source>
</evidence>
<keyword evidence="3" id="KW-0456">Lyase</keyword>
<dbReference type="InterPro" id="IPR015422">
    <property type="entry name" value="PyrdxlP-dep_Trfase_small"/>
</dbReference>
<dbReference type="PANTHER" id="PTHR42735">
    <property type="match status" value="1"/>
</dbReference>
<evidence type="ECO:0000313" key="5">
    <source>
        <dbReference type="Proteomes" id="UP000186601"/>
    </source>
</evidence>
<dbReference type="InterPro" id="IPR050477">
    <property type="entry name" value="GrpII_AminoAcid_Decarb"/>
</dbReference>
<dbReference type="GO" id="GO:0005783">
    <property type="term" value="C:endoplasmic reticulum"/>
    <property type="evidence" value="ECO:0007669"/>
    <property type="project" value="TreeGrafter"/>
</dbReference>
<accession>A0A2R6NLG2</accession>
<sequence>MIVGSAINFPDGNQDDIIALGKLAKRNKIGLHVDCCLGSFIVPFLEKAGYPTDLFDFRVEGVTAISCDTHKLTGPYLYHAHSTHTYQGNSVIMYRNAELRTYQYYVNPTWTGGVYASPSIAGSRSVSFKSGDQLIYSCAIYFGDHSPGSLIAGTWAAMQYMGSEYVIYRFCFTQRTVSYIYSVHSGYLESCKSIVGATRAIAKTITTDIPELYVLGNPPASVVAFASKHPQVNIREVGDVMSKKGWHLNAIVQPAAVHIAVTVSNTPFS</sequence>
<dbReference type="InterPro" id="IPR015424">
    <property type="entry name" value="PyrdxlP-dep_Trfase"/>
</dbReference>
<organism evidence="4 5">
    <name type="scientific">Hermanssonia centrifuga</name>
    <dbReference type="NCBI Taxonomy" id="98765"/>
    <lineage>
        <taxon>Eukaryota</taxon>
        <taxon>Fungi</taxon>
        <taxon>Dikarya</taxon>
        <taxon>Basidiomycota</taxon>
        <taxon>Agaricomycotina</taxon>
        <taxon>Agaricomycetes</taxon>
        <taxon>Polyporales</taxon>
        <taxon>Meruliaceae</taxon>
        <taxon>Hermanssonia</taxon>
    </lineage>
</organism>
<dbReference type="SUPFAM" id="SSF53383">
    <property type="entry name" value="PLP-dependent transferases"/>
    <property type="match status" value="1"/>
</dbReference>
<evidence type="ECO:0000256" key="2">
    <source>
        <dbReference type="ARBA" id="ARBA00022898"/>
    </source>
</evidence>
<dbReference type="GO" id="GO:0016020">
    <property type="term" value="C:membrane"/>
    <property type="evidence" value="ECO:0007669"/>
    <property type="project" value="GOC"/>
</dbReference>
<gene>
    <name evidence="4" type="ORF">PHLCEN_2v10942</name>
</gene>
<dbReference type="Proteomes" id="UP000186601">
    <property type="component" value="Unassembled WGS sequence"/>
</dbReference>
<dbReference type="Gene3D" id="3.90.1150.10">
    <property type="entry name" value="Aspartate Aminotransferase, domain 1"/>
    <property type="match status" value="1"/>
</dbReference>
<reference evidence="4 5" key="1">
    <citation type="submission" date="2018-02" db="EMBL/GenBank/DDBJ databases">
        <title>Genome sequence of the basidiomycete white-rot fungus Phlebia centrifuga.</title>
        <authorList>
            <person name="Granchi Z."/>
            <person name="Peng M."/>
            <person name="de Vries R.P."/>
            <person name="Hilden K."/>
            <person name="Makela M.R."/>
            <person name="Grigoriev I."/>
            <person name="Riley R."/>
        </authorList>
    </citation>
    <scope>NUCLEOTIDE SEQUENCE [LARGE SCALE GENOMIC DNA]</scope>
    <source>
        <strain evidence="4 5">FBCC195</strain>
    </source>
</reference>
<dbReference type="AlphaFoldDB" id="A0A2R6NLG2"/>
<dbReference type="Gene3D" id="3.40.640.10">
    <property type="entry name" value="Type I PLP-dependent aspartate aminotransferase-like (Major domain)"/>
    <property type="match status" value="1"/>
</dbReference>
<dbReference type="EMBL" id="MLYV02001096">
    <property type="protein sequence ID" value="PSR73221.1"/>
    <property type="molecule type" value="Genomic_DNA"/>
</dbReference>
<proteinExistence type="predicted"/>
<comment type="caution">
    <text evidence="4">The sequence shown here is derived from an EMBL/GenBank/DDBJ whole genome shotgun (WGS) entry which is preliminary data.</text>
</comment>
<dbReference type="GO" id="GO:0008117">
    <property type="term" value="F:sphinganine-1-phosphate aldolase activity"/>
    <property type="evidence" value="ECO:0007669"/>
    <property type="project" value="TreeGrafter"/>
</dbReference>
<protein>
    <recommendedName>
        <fullName evidence="6">Sphingosine-1-phosphate lyase</fullName>
    </recommendedName>
</protein>
<dbReference type="InterPro" id="IPR015421">
    <property type="entry name" value="PyrdxlP-dep_Trfase_major"/>
</dbReference>
<dbReference type="OrthoDB" id="10254570at2759"/>
<dbReference type="PANTHER" id="PTHR42735:SF6">
    <property type="entry name" value="SPHINGOSINE-1-PHOSPHATE LYASE 1"/>
    <property type="match status" value="1"/>
</dbReference>
<keyword evidence="5" id="KW-1185">Reference proteome</keyword>